<evidence type="ECO:0000256" key="3">
    <source>
        <dbReference type="SAM" id="MobiDB-lite"/>
    </source>
</evidence>
<keyword evidence="2" id="KW-0175">Coiled coil</keyword>
<organism evidence="4 5">
    <name type="scientific">Aquarana catesbeiana</name>
    <name type="common">American bullfrog</name>
    <name type="synonym">Rana catesbeiana</name>
    <dbReference type="NCBI Taxonomy" id="8400"/>
    <lineage>
        <taxon>Eukaryota</taxon>
        <taxon>Metazoa</taxon>
        <taxon>Chordata</taxon>
        <taxon>Craniata</taxon>
        <taxon>Vertebrata</taxon>
        <taxon>Euteleostomi</taxon>
        <taxon>Amphibia</taxon>
        <taxon>Batrachia</taxon>
        <taxon>Anura</taxon>
        <taxon>Neobatrachia</taxon>
        <taxon>Ranoidea</taxon>
        <taxon>Ranidae</taxon>
        <taxon>Aquarana</taxon>
    </lineage>
</organism>
<dbReference type="AlphaFoldDB" id="A0A2G9RFG7"/>
<dbReference type="FunFam" id="3.30.70.1820:FF:000002">
    <property type="entry name" value="LINE-1 retrotransposable element ORF1 protein"/>
    <property type="match status" value="1"/>
</dbReference>
<feature type="coiled-coil region" evidence="2">
    <location>
        <begin position="93"/>
        <end position="134"/>
    </location>
</feature>
<protein>
    <recommendedName>
        <fullName evidence="6">L1 transposable element RRM domain-containing protein</fullName>
    </recommendedName>
</protein>
<reference evidence="5" key="1">
    <citation type="journal article" date="2017" name="Nat. Commun.">
        <title>The North American bullfrog draft genome provides insight into hormonal regulation of long noncoding RNA.</title>
        <authorList>
            <person name="Hammond S.A."/>
            <person name="Warren R.L."/>
            <person name="Vandervalk B.P."/>
            <person name="Kucuk E."/>
            <person name="Khan H."/>
            <person name="Gibb E.A."/>
            <person name="Pandoh P."/>
            <person name="Kirk H."/>
            <person name="Zhao Y."/>
            <person name="Jones M."/>
            <person name="Mungall A.J."/>
            <person name="Coope R."/>
            <person name="Pleasance S."/>
            <person name="Moore R.A."/>
            <person name="Holt R.A."/>
            <person name="Round J.M."/>
            <person name="Ohora S."/>
            <person name="Walle B.V."/>
            <person name="Veldhoen N."/>
            <person name="Helbing C.C."/>
            <person name="Birol I."/>
        </authorList>
    </citation>
    <scope>NUCLEOTIDE SEQUENCE [LARGE SCALE GENOMIC DNA]</scope>
</reference>
<dbReference type="Proteomes" id="UP000228934">
    <property type="component" value="Unassembled WGS sequence"/>
</dbReference>
<dbReference type="PANTHER" id="PTHR11505">
    <property type="entry name" value="L1 TRANSPOSABLE ELEMENT-RELATED"/>
    <property type="match status" value="1"/>
</dbReference>
<dbReference type="EMBL" id="KV939895">
    <property type="protein sequence ID" value="PIO26594.1"/>
    <property type="molecule type" value="Genomic_DNA"/>
</dbReference>
<sequence>MVLTGHRGKNKSKPIKEALACASSKMAVKALAKQHAASPARSERTDSEEEEDTDPTYSGSPAPPQSGMSQPDFLKHMEKMLNRALKATSDQITNRLSREIRELGQRTADLETRVDDIELTIQEHAKEHAALQNRSRRSNLRLRGIPEAIDDIQSFTTALFQELCPSIPIERLEFDRIHRALTCRQQDGPPRDIIIKLHFFHTKEQLLTAARNKDALQFQDHKYQLFADLAPLTIAKRRAMKPQLQILIQHQIKYTWRFPFSLQFTYQGRQHSSTSPESLQRLLESLHLSPPSHQSETSLPRTPARSSTQTYTTTPKRNQSGPSSIRKGTPARQAILFDPKAHTSR</sequence>
<dbReference type="Gene3D" id="3.30.70.1820">
    <property type="entry name" value="L1 transposable element, RRM domain"/>
    <property type="match status" value="1"/>
</dbReference>
<accession>A0A2G9RFG7</accession>
<name>A0A2G9RFG7_AQUCT</name>
<evidence type="ECO:0000256" key="1">
    <source>
        <dbReference type="ARBA" id="ARBA00061640"/>
    </source>
</evidence>
<dbReference type="OrthoDB" id="9909646at2759"/>
<evidence type="ECO:0000313" key="5">
    <source>
        <dbReference type="Proteomes" id="UP000228934"/>
    </source>
</evidence>
<dbReference type="InterPro" id="IPR004244">
    <property type="entry name" value="Transposase_22"/>
</dbReference>
<feature type="compositionally biased region" description="Polar residues" evidence="3">
    <location>
        <begin position="297"/>
        <end position="323"/>
    </location>
</feature>
<keyword evidence="5" id="KW-1185">Reference proteome</keyword>
<evidence type="ECO:0008006" key="6">
    <source>
        <dbReference type="Google" id="ProtNLM"/>
    </source>
</evidence>
<evidence type="ECO:0000313" key="4">
    <source>
        <dbReference type="EMBL" id="PIO26594.1"/>
    </source>
</evidence>
<feature type="region of interest" description="Disordered" evidence="3">
    <location>
        <begin position="28"/>
        <end position="71"/>
    </location>
</feature>
<proteinExistence type="inferred from homology"/>
<feature type="region of interest" description="Disordered" evidence="3">
    <location>
        <begin position="288"/>
        <end position="345"/>
    </location>
</feature>
<evidence type="ECO:0000256" key="2">
    <source>
        <dbReference type="SAM" id="Coils"/>
    </source>
</evidence>
<comment type="similarity">
    <text evidence="1">Belongs to the transposase 22 family.</text>
</comment>
<gene>
    <name evidence="4" type="ORF">AB205_0195780</name>
</gene>